<feature type="compositionally biased region" description="Low complexity" evidence="1">
    <location>
        <begin position="1"/>
        <end position="12"/>
    </location>
</feature>
<dbReference type="HOGENOM" id="CLU_1801065_0_0_1"/>
<name>F4RUM9_MELLP</name>
<dbReference type="AlphaFoldDB" id="F4RUM9"/>
<feature type="compositionally biased region" description="Polar residues" evidence="1">
    <location>
        <begin position="52"/>
        <end position="77"/>
    </location>
</feature>
<feature type="non-terminal residue" evidence="2">
    <location>
        <position position="144"/>
    </location>
</feature>
<feature type="region of interest" description="Disordered" evidence="1">
    <location>
        <begin position="1"/>
        <end position="77"/>
    </location>
</feature>
<gene>
    <name evidence="2" type="ORF">MELLADRAFT_56796</name>
</gene>
<accession>F4RUM9</accession>
<keyword evidence="3" id="KW-1185">Reference proteome</keyword>
<evidence type="ECO:0000313" key="3">
    <source>
        <dbReference type="Proteomes" id="UP000001072"/>
    </source>
</evidence>
<dbReference type="EMBL" id="GL883121">
    <property type="protein sequence ID" value="EGG03967.1"/>
    <property type="molecule type" value="Genomic_DNA"/>
</dbReference>
<reference evidence="3" key="1">
    <citation type="journal article" date="2011" name="Proc. Natl. Acad. Sci. U.S.A.">
        <title>Obligate biotrophy features unraveled by the genomic analysis of rust fungi.</title>
        <authorList>
            <person name="Duplessis S."/>
            <person name="Cuomo C.A."/>
            <person name="Lin Y.-C."/>
            <person name="Aerts A."/>
            <person name="Tisserant E."/>
            <person name="Veneault-Fourrey C."/>
            <person name="Joly D.L."/>
            <person name="Hacquard S."/>
            <person name="Amselem J."/>
            <person name="Cantarel B.L."/>
            <person name="Chiu R."/>
            <person name="Coutinho P.M."/>
            <person name="Feau N."/>
            <person name="Field M."/>
            <person name="Frey P."/>
            <person name="Gelhaye E."/>
            <person name="Goldberg J."/>
            <person name="Grabherr M.G."/>
            <person name="Kodira C.D."/>
            <person name="Kohler A."/>
            <person name="Kuees U."/>
            <person name="Lindquist E.A."/>
            <person name="Lucas S.M."/>
            <person name="Mago R."/>
            <person name="Mauceli E."/>
            <person name="Morin E."/>
            <person name="Murat C."/>
            <person name="Pangilinan J.L."/>
            <person name="Park R."/>
            <person name="Pearson M."/>
            <person name="Quesneville H."/>
            <person name="Rouhier N."/>
            <person name="Sakthikumar S."/>
            <person name="Salamov A.A."/>
            <person name="Schmutz J."/>
            <person name="Selles B."/>
            <person name="Shapiro H."/>
            <person name="Tanguay P."/>
            <person name="Tuskan G.A."/>
            <person name="Henrissat B."/>
            <person name="Van de Peer Y."/>
            <person name="Rouze P."/>
            <person name="Ellis J.G."/>
            <person name="Dodds P.N."/>
            <person name="Schein J.E."/>
            <person name="Zhong S."/>
            <person name="Hamelin R.C."/>
            <person name="Grigoriev I.V."/>
            <person name="Szabo L.J."/>
            <person name="Martin F."/>
        </authorList>
    </citation>
    <scope>NUCLEOTIDE SEQUENCE [LARGE SCALE GENOMIC DNA]</scope>
    <source>
        <strain evidence="3">98AG31 / pathotype 3-4-7</strain>
    </source>
</reference>
<protein>
    <submittedName>
        <fullName evidence="2">Uncharacterized protein</fullName>
    </submittedName>
</protein>
<evidence type="ECO:0000313" key="2">
    <source>
        <dbReference type="EMBL" id="EGG03967.1"/>
    </source>
</evidence>
<feature type="compositionally biased region" description="Polar residues" evidence="1">
    <location>
        <begin position="20"/>
        <end position="41"/>
    </location>
</feature>
<proteinExistence type="predicted"/>
<dbReference type="RefSeq" id="XP_007412760.1">
    <property type="nucleotide sequence ID" value="XM_007412698.1"/>
</dbReference>
<sequence>MDDFRNLLNDNNELIEESQVPFTPTPQSTRDSASVQPQAQCSSSSLKRSRSQTPWDPLSQSSFSKRGRTSGSASSIQGLFEDHNFDSSSAQAVKLTESIEHTAFAKHGQSMERLAKVAEKMGTSIYGQQPTQTIFTPEEVKKKS</sequence>
<dbReference type="GeneID" id="18929064"/>
<dbReference type="InParanoid" id="F4RUM9"/>
<dbReference type="Proteomes" id="UP000001072">
    <property type="component" value="Unassembled WGS sequence"/>
</dbReference>
<dbReference type="KEGG" id="mlr:MELLADRAFT_56796"/>
<evidence type="ECO:0000256" key="1">
    <source>
        <dbReference type="SAM" id="MobiDB-lite"/>
    </source>
</evidence>
<organism evidence="3">
    <name type="scientific">Melampsora larici-populina (strain 98AG31 / pathotype 3-4-7)</name>
    <name type="common">Poplar leaf rust fungus</name>
    <dbReference type="NCBI Taxonomy" id="747676"/>
    <lineage>
        <taxon>Eukaryota</taxon>
        <taxon>Fungi</taxon>
        <taxon>Dikarya</taxon>
        <taxon>Basidiomycota</taxon>
        <taxon>Pucciniomycotina</taxon>
        <taxon>Pucciniomycetes</taxon>
        <taxon>Pucciniales</taxon>
        <taxon>Melampsoraceae</taxon>
        <taxon>Melampsora</taxon>
    </lineage>
</organism>
<dbReference type="VEuPathDB" id="FungiDB:MELLADRAFT_56796"/>